<dbReference type="RefSeq" id="WP_222959432.1">
    <property type="nucleotide sequence ID" value="NZ_JAINZZ010000001.1"/>
</dbReference>
<comment type="caution">
    <text evidence="1">The sequence shown here is derived from an EMBL/GenBank/DDBJ whole genome shotgun (WGS) entry which is preliminary data.</text>
</comment>
<evidence type="ECO:0000313" key="1">
    <source>
        <dbReference type="EMBL" id="MBY8876155.1"/>
    </source>
</evidence>
<dbReference type="EMBL" id="JAINZZ010000001">
    <property type="protein sequence ID" value="MBY8876155.1"/>
    <property type="molecule type" value="Genomic_DNA"/>
</dbReference>
<name>A0ABS7PZ38_9ACTN</name>
<evidence type="ECO:0000313" key="2">
    <source>
        <dbReference type="Proteomes" id="UP000778578"/>
    </source>
</evidence>
<dbReference type="Proteomes" id="UP000778578">
    <property type="component" value="Unassembled WGS sequence"/>
</dbReference>
<proteinExistence type="predicted"/>
<accession>A0ABS7PZ38</accession>
<gene>
    <name evidence="1" type="ORF">K7862_00665</name>
</gene>
<protein>
    <submittedName>
        <fullName evidence="1">Uncharacterized protein</fullName>
    </submittedName>
</protein>
<sequence>MPHLGERLLADRVRLTPGEVRYDRFSDSGRESEVTVPVAEFRAEACKDR</sequence>
<organism evidence="1 2">
    <name type="scientific">Actinacidiphila acidipaludis</name>
    <dbReference type="NCBI Taxonomy" id="2873382"/>
    <lineage>
        <taxon>Bacteria</taxon>
        <taxon>Bacillati</taxon>
        <taxon>Actinomycetota</taxon>
        <taxon>Actinomycetes</taxon>
        <taxon>Kitasatosporales</taxon>
        <taxon>Streptomycetaceae</taxon>
        <taxon>Actinacidiphila</taxon>
    </lineage>
</organism>
<keyword evidence="2" id="KW-1185">Reference proteome</keyword>
<reference evidence="1 2" key="1">
    <citation type="submission" date="2021-08" db="EMBL/GenBank/DDBJ databases">
        <title>WGS of actinomycetes from Thailand.</title>
        <authorList>
            <person name="Thawai C."/>
        </authorList>
    </citation>
    <scope>NUCLEOTIDE SEQUENCE [LARGE SCALE GENOMIC DNA]</scope>
    <source>
        <strain evidence="1 2">PLK6-54</strain>
    </source>
</reference>